<dbReference type="Proteomes" id="UP000326396">
    <property type="component" value="Linkage Group LG12"/>
</dbReference>
<feature type="compositionally biased region" description="Polar residues" evidence="1">
    <location>
        <begin position="170"/>
        <end position="179"/>
    </location>
</feature>
<proteinExistence type="predicted"/>
<organism evidence="2 3">
    <name type="scientific">Mikania micrantha</name>
    <name type="common">bitter vine</name>
    <dbReference type="NCBI Taxonomy" id="192012"/>
    <lineage>
        <taxon>Eukaryota</taxon>
        <taxon>Viridiplantae</taxon>
        <taxon>Streptophyta</taxon>
        <taxon>Embryophyta</taxon>
        <taxon>Tracheophyta</taxon>
        <taxon>Spermatophyta</taxon>
        <taxon>Magnoliopsida</taxon>
        <taxon>eudicotyledons</taxon>
        <taxon>Gunneridae</taxon>
        <taxon>Pentapetalae</taxon>
        <taxon>asterids</taxon>
        <taxon>campanulids</taxon>
        <taxon>Asterales</taxon>
        <taxon>Asteraceae</taxon>
        <taxon>Asteroideae</taxon>
        <taxon>Heliantheae alliance</taxon>
        <taxon>Eupatorieae</taxon>
        <taxon>Mikania</taxon>
    </lineage>
</organism>
<evidence type="ECO:0000313" key="3">
    <source>
        <dbReference type="Proteomes" id="UP000326396"/>
    </source>
</evidence>
<evidence type="ECO:0000256" key="1">
    <source>
        <dbReference type="SAM" id="MobiDB-lite"/>
    </source>
</evidence>
<feature type="compositionally biased region" description="Basic and acidic residues" evidence="1">
    <location>
        <begin position="154"/>
        <end position="165"/>
    </location>
</feature>
<feature type="compositionally biased region" description="Basic and acidic residues" evidence="1">
    <location>
        <begin position="204"/>
        <end position="213"/>
    </location>
</feature>
<dbReference type="EMBL" id="SZYD01000004">
    <property type="protein sequence ID" value="KAD6453923.1"/>
    <property type="molecule type" value="Genomic_DNA"/>
</dbReference>
<feature type="compositionally biased region" description="Basic and acidic residues" evidence="1">
    <location>
        <begin position="180"/>
        <end position="189"/>
    </location>
</feature>
<accession>A0A5N6PJ17</accession>
<sequence length="392" mass="44738">MSTVDRYSLKYKRKRIGVSTDTDCKVEENVTKKSNVSIRNRDISKWFIKKRKDKSCDTKENNQKDQGVVHEAENTMDVGHAKAGENVLEIVPYMGEEATNVEENIDANEDHELQHEASEMESEETISEHYEEHIADVQSEEHIADVQSEHIDKGVTSEKENEHQGEGVSVKNTEISKGVTSEKENEHQGEGVSVKNTEISKGVTSEKENEHQGEGVSVKNTEISKDVDSEEKTEECSMFDKVSCLFKDFEDTYSNLTNLMRECVSKYPQHEFVKEKTRHWDEIAKRIAGTKLDIPAMSQPQFDDHIEQVTPEQLNTQSDPAPVTFLQATQPKFDETPNLFNKSDETQQTFKTQEKPVYDQTPSNVNDQLQDQTNEYTCSFMAEVDKIELEPS</sequence>
<evidence type="ECO:0000313" key="2">
    <source>
        <dbReference type="EMBL" id="KAD6453923.1"/>
    </source>
</evidence>
<dbReference type="AlphaFoldDB" id="A0A5N6PJ17"/>
<feature type="region of interest" description="Disordered" evidence="1">
    <location>
        <begin position="346"/>
        <end position="368"/>
    </location>
</feature>
<feature type="compositionally biased region" description="Polar residues" evidence="1">
    <location>
        <begin position="194"/>
        <end position="203"/>
    </location>
</feature>
<comment type="caution">
    <text evidence="2">The sequence shown here is derived from an EMBL/GenBank/DDBJ whole genome shotgun (WGS) entry which is preliminary data.</text>
</comment>
<reference evidence="2 3" key="1">
    <citation type="submission" date="2019-05" db="EMBL/GenBank/DDBJ databases">
        <title>Mikania micrantha, genome provides insights into the molecular mechanism of rapid growth.</title>
        <authorList>
            <person name="Liu B."/>
        </authorList>
    </citation>
    <scope>NUCLEOTIDE SEQUENCE [LARGE SCALE GENOMIC DNA]</scope>
    <source>
        <strain evidence="2">NLD-2019</strain>
        <tissue evidence="2">Leaf</tissue>
    </source>
</reference>
<feature type="region of interest" description="Disordered" evidence="1">
    <location>
        <begin position="154"/>
        <end position="231"/>
    </location>
</feature>
<keyword evidence="3" id="KW-1185">Reference proteome</keyword>
<feature type="region of interest" description="Disordered" evidence="1">
    <location>
        <begin position="53"/>
        <end position="80"/>
    </location>
</feature>
<protein>
    <submittedName>
        <fullName evidence="2">Uncharacterized protein</fullName>
    </submittedName>
</protein>
<feature type="compositionally biased region" description="Basic and acidic residues" evidence="1">
    <location>
        <begin position="54"/>
        <end position="80"/>
    </location>
</feature>
<gene>
    <name evidence="2" type="ORF">E3N88_08629</name>
</gene>
<name>A0A5N6PJ17_9ASTR</name>